<proteinExistence type="inferred from homology"/>
<evidence type="ECO:0000313" key="8">
    <source>
        <dbReference type="EMBL" id="TKA68323.1"/>
    </source>
</evidence>
<dbReference type="Proteomes" id="UP000309340">
    <property type="component" value="Unassembled WGS sequence"/>
</dbReference>
<comment type="subcellular location">
    <subcellularLocation>
        <location evidence="1">Cytoplasm</location>
    </subcellularLocation>
</comment>
<dbReference type="SUPFAM" id="SSF46946">
    <property type="entry name" value="S13-like H2TH domain"/>
    <property type="match status" value="1"/>
</dbReference>
<comment type="similarity">
    <text evidence="2">Belongs to the universal ribosomal protein uS13 family.</text>
</comment>
<gene>
    <name evidence="8" type="ORF">B0A55_08541</name>
</gene>
<dbReference type="PANTHER" id="PTHR10871:SF3">
    <property type="entry name" value="SMALL RIBOSOMAL SUBUNIT PROTEIN US13"/>
    <property type="match status" value="1"/>
</dbReference>
<dbReference type="NCBIfam" id="NF003140">
    <property type="entry name" value="PRK04053.1"/>
    <property type="match status" value="1"/>
</dbReference>
<dbReference type="STRING" id="329884.A0A4U0X089"/>
<dbReference type="PANTHER" id="PTHR10871">
    <property type="entry name" value="30S RIBOSOMAL PROTEIN S13/40S RIBOSOMAL PROTEIN S18"/>
    <property type="match status" value="1"/>
</dbReference>
<dbReference type="GO" id="GO:0006412">
    <property type="term" value="P:translation"/>
    <property type="evidence" value="ECO:0007669"/>
    <property type="project" value="InterPro"/>
</dbReference>
<keyword evidence="5" id="KW-0687">Ribonucleoprotein</keyword>
<name>A0A4U0X089_9PEZI</name>
<dbReference type="GO" id="GO:0005829">
    <property type="term" value="C:cytosol"/>
    <property type="evidence" value="ECO:0007669"/>
    <property type="project" value="TreeGrafter"/>
</dbReference>
<evidence type="ECO:0000256" key="6">
    <source>
        <dbReference type="SAM" id="MobiDB-lite"/>
    </source>
</evidence>
<protein>
    <recommendedName>
        <fullName evidence="10">40S ribosomal protein S18</fullName>
    </recommendedName>
</protein>
<keyword evidence="7" id="KW-0732">Signal</keyword>
<dbReference type="AlphaFoldDB" id="A0A4U0X089"/>
<evidence type="ECO:0000256" key="2">
    <source>
        <dbReference type="ARBA" id="ARBA00008080"/>
    </source>
</evidence>
<dbReference type="FunFam" id="1.10.8.50:FF:000002">
    <property type="entry name" value="40S ribosomal protein S18"/>
    <property type="match status" value="1"/>
</dbReference>
<dbReference type="PROSITE" id="PS50159">
    <property type="entry name" value="RIBOSOMAL_S13_2"/>
    <property type="match status" value="1"/>
</dbReference>
<sequence length="392" mass="43762">MYGAASILLSSLTLLKTFTSALPAATTPPFEITNLQLHEVEGGNTTIGFTVYNPDPLTNATQRCMGKWATGSSGYPQGSYETCGNSSFAWNMYSYTNCQNFVLGIEQAFTDPAVGDPPYDQIIEFGKGNVTMADLACTARTGWVKCELYQGRTIKAPVYAVTAKRRDAKMMRGLGKLNEKGMRYTDAGLRKVAEDRRAHVPQASLGKQSAAQNLKPKQRHLTARFHRCDIDNTRTAIMSLVSGEKSNFQFILRLLNTNVDGKQKVMYALTKIKGVGRRYSNLVCKKADVDLNKRAGELTSEELERIVTIIQNPTQYKIPTWFLNRQRDIVDGKDSQVLANGVDSKLRDDLERLKKIRAHRGLRHYWGLRVRGQHSKTTGRRGRTVGVSKKKG</sequence>
<evidence type="ECO:0000313" key="9">
    <source>
        <dbReference type="Proteomes" id="UP000309340"/>
    </source>
</evidence>
<dbReference type="GO" id="GO:0003723">
    <property type="term" value="F:RNA binding"/>
    <property type="evidence" value="ECO:0007669"/>
    <property type="project" value="InterPro"/>
</dbReference>
<organism evidence="8 9">
    <name type="scientific">Friedmanniomyces simplex</name>
    <dbReference type="NCBI Taxonomy" id="329884"/>
    <lineage>
        <taxon>Eukaryota</taxon>
        <taxon>Fungi</taxon>
        <taxon>Dikarya</taxon>
        <taxon>Ascomycota</taxon>
        <taxon>Pezizomycotina</taxon>
        <taxon>Dothideomycetes</taxon>
        <taxon>Dothideomycetidae</taxon>
        <taxon>Mycosphaerellales</taxon>
        <taxon>Teratosphaeriaceae</taxon>
        <taxon>Friedmanniomyces</taxon>
    </lineage>
</organism>
<dbReference type="Gene3D" id="1.10.8.50">
    <property type="match status" value="1"/>
</dbReference>
<keyword evidence="3" id="KW-0963">Cytoplasm</keyword>
<dbReference type="InterPro" id="IPR001892">
    <property type="entry name" value="Ribosomal_uS13"/>
</dbReference>
<evidence type="ECO:0000256" key="7">
    <source>
        <dbReference type="SAM" id="SignalP"/>
    </source>
</evidence>
<keyword evidence="4" id="KW-0689">Ribosomal protein</keyword>
<feature type="signal peptide" evidence="7">
    <location>
        <begin position="1"/>
        <end position="21"/>
    </location>
</feature>
<dbReference type="InterPro" id="IPR027437">
    <property type="entry name" value="Rbsml_uS13_C"/>
</dbReference>
<feature type="chain" id="PRO_5020758273" description="40S ribosomal protein S18" evidence="7">
    <location>
        <begin position="22"/>
        <end position="392"/>
    </location>
</feature>
<evidence type="ECO:0000256" key="5">
    <source>
        <dbReference type="ARBA" id="ARBA00023274"/>
    </source>
</evidence>
<dbReference type="InterPro" id="IPR018269">
    <property type="entry name" value="Ribosomal_uS13_CS"/>
</dbReference>
<accession>A0A4U0X089</accession>
<reference evidence="8 9" key="1">
    <citation type="submission" date="2017-03" db="EMBL/GenBank/DDBJ databases">
        <title>Genomes of endolithic fungi from Antarctica.</title>
        <authorList>
            <person name="Coleine C."/>
            <person name="Masonjones S."/>
            <person name="Stajich J.E."/>
        </authorList>
    </citation>
    <scope>NUCLEOTIDE SEQUENCE [LARGE SCALE GENOMIC DNA]</scope>
    <source>
        <strain evidence="8 9">CCFEE 5184</strain>
    </source>
</reference>
<dbReference type="GO" id="GO:0003735">
    <property type="term" value="F:structural constituent of ribosome"/>
    <property type="evidence" value="ECO:0007669"/>
    <property type="project" value="InterPro"/>
</dbReference>
<dbReference type="PROSITE" id="PS00646">
    <property type="entry name" value="RIBOSOMAL_S13_1"/>
    <property type="match status" value="1"/>
</dbReference>
<evidence type="ECO:0000256" key="4">
    <source>
        <dbReference type="ARBA" id="ARBA00022980"/>
    </source>
</evidence>
<comment type="caution">
    <text evidence="8">The sequence shown here is derived from an EMBL/GenBank/DDBJ whole genome shotgun (WGS) entry which is preliminary data.</text>
</comment>
<evidence type="ECO:0000256" key="3">
    <source>
        <dbReference type="ARBA" id="ARBA00022490"/>
    </source>
</evidence>
<feature type="region of interest" description="Disordered" evidence="6">
    <location>
        <begin position="373"/>
        <end position="392"/>
    </location>
</feature>
<evidence type="ECO:0008006" key="10">
    <source>
        <dbReference type="Google" id="ProtNLM"/>
    </source>
</evidence>
<dbReference type="HAMAP" id="MF_01315">
    <property type="entry name" value="Ribosomal_uS13"/>
    <property type="match status" value="1"/>
</dbReference>
<dbReference type="FunFam" id="4.10.910.10:FF:000002">
    <property type="entry name" value="40S ribosomal protein S18"/>
    <property type="match status" value="1"/>
</dbReference>
<dbReference type="Gene3D" id="4.10.910.10">
    <property type="entry name" value="30s ribosomal protein s13, domain 2"/>
    <property type="match status" value="1"/>
</dbReference>
<dbReference type="OrthoDB" id="1702480at2759"/>
<dbReference type="EMBL" id="NAJQ01000516">
    <property type="protein sequence ID" value="TKA68323.1"/>
    <property type="molecule type" value="Genomic_DNA"/>
</dbReference>
<evidence type="ECO:0000256" key="1">
    <source>
        <dbReference type="ARBA" id="ARBA00004496"/>
    </source>
</evidence>
<dbReference type="Pfam" id="PF00416">
    <property type="entry name" value="Ribosomal_S13"/>
    <property type="match status" value="1"/>
</dbReference>
<keyword evidence="9" id="KW-1185">Reference proteome</keyword>
<dbReference type="InterPro" id="IPR010979">
    <property type="entry name" value="Ribosomal_uS13-like_H2TH"/>
</dbReference>
<dbReference type="GO" id="GO:0015935">
    <property type="term" value="C:small ribosomal subunit"/>
    <property type="evidence" value="ECO:0007669"/>
    <property type="project" value="TreeGrafter"/>
</dbReference>